<evidence type="ECO:0000313" key="1">
    <source>
        <dbReference type="EMBL" id="KAI0064638.1"/>
    </source>
</evidence>
<gene>
    <name evidence="1" type="ORF">BV25DRAFT_275672</name>
</gene>
<evidence type="ECO:0000313" key="2">
    <source>
        <dbReference type="Proteomes" id="UP000814140"/>
    </source>
</evidence>
<dbReference type="Proteomes" id="UP000814140">
    <property type="component" value="Unassembled WGS sequence"/>
</dbReference>
<keyword evidence="2" id="KW-1185">Reference proteome</keyword>
<dbReference type="EMBL" id="MU277198">
    <property type="protein sequence ID" value="KAI0064638.1"/>
    <property type="molecule type" value="Genomic_DNA"/>
</dbReference>
<protein>
    <submittedName>
        <fullName evidence="1">Uncharacterized protein</fullName>
    </submittedName>
</protein>
<proteinExistence type="predicted"/>
<sequence length="200" mass="22268">MPPIVAPKPLRPTAALPSTSPFPVFPLALDDPFASQCRTPKRDCDVAQFPRLLSPIRIDRGKRHLMTKSPTPCSSIKRPTAHHPPRTPRRRRHYTRPLPELTPVHPPLDFEALPWLSALNADPTDDPWDIADLSQLPIATGPTRRRKTVSAHRRRAEAVVPLVSPRRAAATPPPRFPRPADVAFWNLMPVTTPPLVPSSP</sequence>
<name>A0ACB8T7X3_9AGAM</name>
<organism evidence="1 2">
    <name type="scientific">Artomyces pyxidatus</name>
    <dbReference type="NCBI Taxonomy" id="48021"/>
    <lineage>
        <taxon>Eukaryota</taxon>
        <taxon>Fungi</taxon>
        <taxon>Dikarya</taxon>
        <taxon>Basidiomycota</taxon>
        <taxon>Agaricomycotina</taxon>
        <taxon>Agaricomycetes</taxon>
        <taxon>Russulales</taxon>
        <taxon>Auriscalpiaceae</taxon>
        <taxon>Artomyces</taxon>
    </lineage>
</organism>
<accession>A0ACB8T7X3</accession>
<reference evidence="1" key="2">
    <citation type="journal article" date="2022" name="New Phytol.">
        <title>Evolutionary transition to the ectomycorrhizal habit in the genomes of a hyperdiverse lineage of mushroom-forming fungi.</title>
        <authorList>
            <person name="Looney B."/>
            <person name="Miyauchi S."/>
            <person name="Morin E."/>
            <person name="Drula E."/>
            <person name="Courty P.E."/>
            <person name="Kohler A."/>
            <person name="Kuo A."/>
            <person name="LaButti K."/>
            <person name="Pangilinan J."/>
            <person name="Lipzen A."/>
            <person name="Riley R."/>
            <person name="Andreopoulos W."/>
            <person name="He G."/>
            <person name="Johnson J."/>
            <person name="Nolan M."/>
            <person name="Tritt A."/>
            <person name="Barry K.W."/>
            <person name="Grigoriev I.V."/>
            <person name="Nagy L.G."/>
            <person name="Hibbett D."/>
            <person name="Henrissat B."/>
            <person name="Matheny P.B."/>
            <person name="Labbe J."/>
            <person name="Martin F.M."/>
        </authorList>
    </citation>
    <scope>NUCLEOTIDE SEQUENCE</scope>
    <source>
        <strain evidence="1">HHB10654</strain>
    </source>
</reference>
<comment type="caution">
    <text evidence="1">The sequence shown here is derived from an EMBL/GenBank/DDBJ whole genome shotgun (WGS) entry which is preliminary data.</text>
</comment>
<reference evidence="1" key="1">
    <citation type="submission" date="2021-03" db="EMBL/GenBank/DDBJ databases">
        <authorList>
            <consortium name="DOE Joint Genome Institute"/>
            <person name="Ahrendt S."/>
            <person name="Looney B.P."/>
            <person name="Miyauchi S."/>
            <person name="Morin E."/>
            <person name="Drula E."/>
            <person name="Courty P.E."/>
            <person name="Chicoki N."/>
            <person name="Fauchery L."/>
            <person name="Kohler A."/>
            <person name="Kuo A."/>
            <person name="Labutti K."/>
            <person name="Pangilinan J."/>
            <person name="Lipzen A."/>
            <person name="Riley R."/>
            <person name="Andreopoulos W."/>
            <person name="He G."/>
            <person name="Johnson J."/>
            <person name="Barry K.W."/>
            <person name="Grigoriev I.V."/>
            <person name="Nagy L."/>
            <person name="Hibbett D."/>
            <person name="Henrissat B."/>
            <person name="Matheny P.B."/>
            <person name="Labbe J."/>
            <person name="Martin F."/>
        </authorList>
    </citation>
    <scope>NUCLEOTIDE SEQUENCE</scope>
    <source>
        <strain evidence="1">HHB10654</strain>
    </source>
</reference>